<name>A0A645DDE5_9ZZZZ</name>
<protein>
    <recommendedName>
        <fullName evidence="1">HAMP domain-containing protein</fullName>
    </recommendedName>
</protein>
<dbReference type="EMBL" id="VSSQ01034798">
    <property type="protein sequence ID" value="MPM86853.1"/>
    <property type="molecule type" value="Genomic_DNA"/>
</dbReference>
<dbReference type="AlphaFoldDB" id="A0A645DDE5"/>
<evidence type="ECO:0000313" key="2">
    <source>
        <dbReference type="EMBL" id="MPM86853.1"/>
    </source>
</evidence>
<dbReference type="SUPFAM" id="SSF158472">
    <property type="entry name" value="HAMP domain-like"/>
    <property type="match status" value="1"/>
</dbReference>
<dbReference type="GO" id="GO:0016020">
    <property type="term" value="C:membrane"/>
    <property type="evidence" value="ECO:0007669"/>
    <property type="project" value="InterPro"/>
</dbReference>
<comment type="caution">
    <text evidence="2">The sequence shown here is derived from an EMBL/GenBank/DDBJ whole genome shotgun (WGS) entry which is preliminary data.</text>
</comment>
<evidence type="ECO:0000259" key="1">
    <source>
        <dbReference type="PROSITE" id="PS50885"/>
    </source>
</evidence>
<dbReference type="InterPro" id="IPR003660">
    <property type="entry name" value="HAMP_dom"/>
</dbReference>
<feature type="domain" description="HAMP" evidence="1">
    <location>
        <begin position="2"/>
        <end position="38"/>
    </location>
</feature>
<dbReference type="CDD" id="cd06225">
    <property type="entry name" value="HAMP"/>
    <property type="match status" value="1"/>
</dbReference>
<sequence length="51" mass="5687">MIAAGNFDHSVKVEAGAEIQQLANNIDFMRVSMKEGKQQIIEAYESSLRAF</sequence>
<gene>
    <name evidence="2" type="ORF">SDC9_133945</name>
</gene>
<reference evidence="2" key="1">
    <citation type="submission" date="2019-08" db="EMBL/GenBank/DDBJ databases">
        <authorList>
            <person name="Kucharzyk K."/>
            <person name="Murdoch R.W."/>
            <person name="Higgins S."/>
            <person name="Loffler F."/>
        </authorList>
    </citation>
    <scope>NUCLEOTIDE SEQUENCE</scope>
</reference>
<dbReference type="PROSITE" id="PS50885">
    <property type="entry name" value="HAMP"/>
    <property type="match status" value="1"/>
</dbReference>
<proteinExistence type="predicted"/>
<accession>A0A645DDE5</accession>
<dbReference type="GO" id="GO:0007165">
    <property type="term" value="P:signal transduction"/>
    <property type="evidence" value="ECO:0007669"/>
    <property type="project" value="InterPro"/>
</dbReference>
<organism evidence="2">
    <name type="scientific">bioreactor metagenome</name>
    <dbReference type="NCBI Taxonomy" id="1076179"/>
    <lineage>
        <taxon>unclassified sequences</taxon>
        <taxon>metagenomes</taxon>
        <taxon>ecological metagenomes</taxon>
    </lineage>
</organism>